<gene>
    <name evidence="5" type="ORF">EAE32_02115</name>
</gene>
<keyword evidence="2" id="KW-0325">Glycoprotein</keyword>
<evidence type="ECO:0000313" key="5">
    <source>
        <dbReference type="EMBL" id="RLY94054.1"/>
    </source>
</evidence>
<dbReference type="GO" id="GO:0004556">
    <property type="term" value="F:alpha-amylase activity"/>
    <property type="evidence" value="ECO:0007669"/>
    <property type="project" value="TreeGrafter"/>
</dbReference>
<keyword evidence="5" id="KW-0378">Hydrolase</keyword>
<dbReference type="EMBL" id="RDEX01000001">
    <property type="protein sequence ID" value="RLY94054.1"/>
    <property type="molecule type" value="Genomic_DNA"/>
</dbReference>
<dbReference type="Pfam" id="PF00128">
    <property type="entry name" value="Alpha-amylase"/>
    <property type="match status" value="2"/>
</dbReference>
<dbReference type="SMART" id="SM00642">
    <property type="entry name" value="Aamy"/>
    <property type="match status" value="1"/>
</dbReference>
<dbReference type="InterPro" id="IPR045857">
    <property type="entry name" value="O16G_dom_2"/>
</dbReference>
<evidence type="ECO:0000256" key="1">
    <source>
        <dbReference type="ARBA" id="ARBA00008061"/>
    </source>
</evidence>
<dbReference type="PANTHER" id="PTHR10357:SF179">
    <property type="entry name" value="NEUTRAL AND BASIC AMINO ACID TRANSPORT PROTEIN RBAT"/>
    <property type="match status" value="1"/>
</dbReference>
<evidence type="ECO:0000259" key="4">
    <source>
        <dbReference type="SMART" id="SM00642"/>
    </source>
</evidence>
<dbReference type="Proteomes" id="UP000277871">
    <property type="component" value="Unassembled WGS sequence"/>
</dbReference>
<proteinExistence type="inferred from homology"/>
<dbReference type="AlphaFoldDB" id="A0A3L9L7C0"/>
<reference evidence="5 6" key="1">
    <citation type="submission" date="2018-10" db="EMBL/GenBank/DDBJ databases">
        <title>Kocuria tytonicola, new bacteria from the preen glands of American barn owls (Tyto furcata).</title>
        <authorList>
            <person name="Braun M.S."/>
            <person name="Wang E."/>
            <person name="Zimmermann S."/>
            <person name="Boutin S."/>
            <person name="Wagner H."/>
            <person name="Wink M."/>
        </authorList>
    </citation>
    <scope>NUCLEOTIDE SEQUENCE [LARGE SCALE GENOMIC DNA]</scope>
    <source>
        <strain evidence="5 6">473</strain>
    </source>
</reference>
<feature type="compositionally biased region" description="Low complexity" evidence="3">
    <location>
        <begin position="272"/>
        <end position="284"/>
    </location>
</feature>
<comment type="similarity">
    <text evidence="1">Belongs to the glycosyl hydrolase 13 family.</text>
</comment>
<accession>A0A3L9L7C0</accession>
<dbReference type="Gene3D" id="3.20.20.80">
    <property type="entry name" value="Glycosidases"/>
    <property type="match status" value="2"/>
</dbReference>
<sequence length="641" mass="70260">MTSSQTVFCAPSGSEWWRDAVIYQVYPRSFKDSNGDGMGDLGGVTQKLPYLQRLGVDAVWLSPFYLSPQHDAGYDVADYRTVDPRFGTLEDFDRMREEAQRLGLKVIVDLVPNHTSEDHEWFRAALASAPGSPERERYIFRDGTGENGEQPPNNWNSVFGGRAWTRVPDGQWYLHLFDSSQPDLNWENSEVWEEFRAILRFWLDRGADGFRVDVAHGMIKADGLPDWDEQVHMVEGTTEDDDAPATGTAQATSSAATAQDTLGPETVGTEQGTSPTGDSPTDTPLAAAPGPETVGAEQGAASGVEGAGGVVPGDDTGEPEKTMDTGPYFDQEGVHEIYRDWHRILEEYPGDRMLVVEAWVGPPPRLARYVRPDEAQQAFNFDFLVAGWHRDRMRNVIDDSLRANYEVGAPCTWVLSNHDTVRHASRYGLGSRTAYPNGIGAQDEQPLHGQGLRRARAAALVELSLPGSAYVYQGDELGLPEHTALPDDAREDPAFHRTGGAELGRDGARVPLPWSPVGEGLGFGPNPWLPQPESFNGITVDHQEGDPQSTLNLYRRALRLRSELGLGTADFAWHPLSEDRANVLAYMLSTADGRTVMVAANLGEDAVGFEELTRGTQLLTSGQDAVVTGRLTVDSAVWLAL</sequence>
<keyword evidence="6" id="KW-1185">Reference proteome</keyword>
<dbReference type="RefSeq" id="WP_121864035.1">
    <property type="nucleotide sequence ID" value="NZ_RDEX01000001.1"/>
</dbReference>
<dbReference type="InterPro" id="IPR006047">
    <property type="entry name" value="GH13_cat_dom"/>
</dbReference>
<protein>
    <submittedName>
        <fullName evidence="5">Glycoside hydrolase family 13 protein</fullName>
    </submittedName>
</protein>
<evidence type="ECO:0000256" key="2">
    <source>
        <dbReference type="ARBA" id="ARBA00023180"/>
    </source>
</evidence>
<feature type="compositionally biased region" description="Low complexity" evidence="3">
    <location>
        <begin position="294"/>
        <end position="304"/>
    </location>
</feature>
<dbReference type="Gene3D" id="3.90.400.10">
    <property type="entry name" value="Oligo-1,6-glucosidase, Domain 2"/>
    <property type="match status" value="1"/>
</dbReference>
<dbReference type="FunFam" id="3.90.400.10:FF:000001">
    <property type="entry name" value="Maltase A3, isoform A"/>
    <property type="match status" value="1"/>
</dbReference>
<dbReference type="SUPFAM" id="SSF51445">
    <property type="entry name" value="(Trans)glycosidases"/>
    <property type="match status" value="1"/>
</dbReference>
<dbReference type="GO" id="GO:0009313">
    <property type="term" value="P:oligosaccharide catabolic process"/>
    <property type="evidence" value="ECO:0007669"/>
    <property type="project" value="TreeGrafter"/>
</dbReference>
<organism evidence="5 6">
    <name type="scientific">Kocuria tytonicola</name>
    <dbReference type="NCBI Taxonomy" id="2055946"/>
    <lineage>
        <taxon>Bacteria</taxon>
        <taxon>Bacillati</taxon>
        <taxon>Actinomycetota</taxon>
        <taxon>Actinomycetes</taxon>
        <taxon>Micrococcales</taxon>
        <taxon>Micrococcaceae</taxon>
        <taxon>Kocuria</taxon>
    </lineage>
</organism>
<evidence type="ECO:0000256" key="3">
    <source>
        <dbReference type="SAM" id="MobiDB-lite"/>
    </source>
</evidence>
<evidence type="ECO:0000313" key="6">
    <source>
        <dbReference type="Proteomes" id="UP000277871"/>
    </source>
</evidence>
<dbReference type="InterPro" id="IPR017853">
    <property type="entry name" value="GH"/>
</dbReference>
<feature type="domain" description="Glycosyl hydrolase family 13 catalytic" evidence="4">
    <location>
        <begin position="24"/>
        <end position="509"/>
    </location>
</feature>
<comment type="caution">
    <text evidence="5">The sequence shown here is derived from an EMBL/GenBank/DDBJ whole genome shotgun (WGS) entry which is preliminary data.</text>
</comment>
<dbReference type="PANTHER" id="PTHR10357">
    <property type="entry name" value="ALPHA-AMYLASE FAMILY MEMBER"/>
    <property type="match status" value="1"/>
</dbReference>
<name>A0A3L9L7C0_9MICC</name>
<feature type="compositionally biased region" description="Low complexity" evidence="3">
    <location>
        <begin position="244"/>
        <end position="261"/>
    </location>
</feature>
<dbReference type="CDD" id="cd11332">
    <property type="entry name" value="AmyAc_OligoGlu_TS"/>
    <property type="match status" value="1"/>
</dbReference>
<feature type="region of interest" description="Disordered" evidence="3">
    <location>
        <begin position="238"/>
        <end position="328"/>
    </location>
</feature>